<dbReference type="InterPro" id="IPR036165">
    <property type="entry name" value="YefM-like_sf"/>
</dbReference>
<organism evidence="2 3">
    <name type="scientific">Nocardia cerradoensis</name>
    <dbReference type="NCBI Taxonomy" id="85688"/>
    <lineage>
        <taxon>Bacteria</taxon>
        <taxon>Bacillati</taxon>
        <taxon>Actinomycetota</taxon>
        <taxon>Actinomycetes</taxon>
        <taxon>Mycobacteriales</taxon>
        <taxon>Nocardiaceae</taxon>
        <taxon>Nocardia</taxon>
    </lineage>
</organism>
<reference evidence="2 3" key="1">
    <citation type="submission" date="2017-07" db="EMBL/GenBank/DDBJ databases">
        <title>First draft Genome Sequence of Nocardia cerradoensis isolated from human infection.</title>
        <authorList>
            <person name="Carrasco G."/>
        </authorList>
    </citation>
    <scope>NUCLEOTIDE SEQUENCE [LARGE SCALE GENOMIC DNA]</scope>
    <source>
        <strain evidence="2 3">CNM20130759</strain>
    </source>
</reference>
<comment type="caution">
    <text evidence="2">The sequence shown here is derived from an EMBL/GenBank/DDBJ whole genome shotgun (WGS) entry which is preliminary data.</text>
</comment>
<sequence length="84" mass="9131">MTRTITQAELRNGSAGIMDALEAGDDFVITRNGRPVGELRPVTTKRTVTAAVAKQRFARFAAYADSAAERAQVDAEFGEDRLDD</sequence>
<dbReference type="AlphaFoldDB" id="A0A231HA96"/>
<evidence type="ECO:0000256" key="1">
    <source>
        <dbReference type="ARBA" id="ARBA00009981"/>
    </source>
</evidence>
<gene>
    <name evidence="2" type="ORF">B7C42_01949</name>
</gene>
<dbReference type="SUPFAM" id="SSF143120">
    <property type="entry name" value="YefM-like"/>
    <property type="match status" value="1"/>
</dbReference>
<comment type="similarity">
    <text evidence="1">Belongs to the phD/YefM antitoxin family.</text>
</comment>
<evidence type="ECO:0000313" key="2">
    <source>
        <dbReference type="EMBL" id="OXR45657.1"/>
    </source>
</evidence>
<dbReference type="RefSeq" id="WP_063063049.1">
    <property type="nucleotide sequence ID" value="NZ_NGAF01000003.1"/>
</dbReference>
<dbReference type="Proteomes" id="UP000215506">
    <property type="component" value="Unassembled WGS sequence"/>
</dbReference>
<dbReference type="EMBL" id="NGAF01000003">
    <property type="protein sequence ID" value="OXR45657.1"/>
    <property type="molecule type" value="Genomic_DNA"/>
</dbReference>
<dbReference type="Gene3D" id="3.40.1620.10">
    <property type="entry name" value="YefM-like domain"/>
    <property type="match status" value="1"/>
</dbReference>
<evidence type="ECO:0000313" key="3">
    <source>
        <dbReference type="Proteomes" id="UP000215506"/>
    </source>
</evidence>
<proteinExistence type="inferred from homology"/>
<name>A0A231HA96_9NOCA</name>
<protein>
    <recommendedName>
        <fullName evidence="4">Antitoxin</fullName>
    </recommendedName>
</protein>
<accession>A0A231HA96</accession>
<evidence type="ECO:0008006" key="4">
    <source>
        <dbReference type="Google" id="ProtNLM"/>
    </source>
</evidence>
<keyword evidence="3" id="KW-1185">Reference proteome</keyword>